<protein>
    <recommendedName>
        <fullName evidence="3">Hydrolase</fullName>
    </recommendedName>
</protein>
<keyword evidence="2" id="KW-1185">Reference proteome</keyword>
<dbReference type="PANTHER" id="PTHR43434">
    <property type="entry name" value="PHOSPHOGLYCOLATE PHOSPHATASE"/>
    <property type="match status" value="1"/>
</dbReference>
<dbReference type="SUPFAM" id="SSF56784">
    <property type="entry name" value="HAD-like"/>
    <property type="match status" value="1"/>
</dbReference>
<accession>A0ABX8XKI0</accession>
<name>A0ABX8XKI0_9ACTN</name>
<dbReference type="Proteomes" id="UP000827138">
    <property type="component" value="Chromosome"/>
</dbReference>
<dbReference type="InterPro" id="IPR050155">
    <property type="entry name" value="HAD-like_hydrolase_sf"/>
</dbReference>
<dbReference type="InterPro" id="IPR036412">
    <property type="entry name" value="HAD-like_sf"/>
</dbReference>
<gene>
    <name evidence="1" type="ORF">K1J60_05740</name>
</gene>
<sequence length="196" mass="20847">MNAALTALGAQPVDLETVRRHFATSVPAMCAAILGRALTDRERTRASVAFQTYHSRRPPAQLIPGTKELLTRLIRSGCSHSVLSLSAHAFLTQHISGLGVASLFLRADGRTGPSSRSKKQPLAKHVKMLRQSIGDRPIVLIGDTVDDIRAAFANHVHPVPYAGGLTHPDVLRRSGVPVAETLAEAAALAVAHAHTA</sequence>
<organism evidence="1 2">
    <name type="scientific">Streptomyces akebiae</name>
    <dbReference type="NCBI Taxonomy" id="2865673"/>
    <lineage>
        <taxon>Bacteria</taxon>
        <taxon>Bacillati</taxon>
        <taxon>Actinomycetota</taxon>
        <taxon>Actinomycetes</taxon>
        <taxon>Kitasatosporales</taxon>
        <taxon>Streptomycetaceae</taxon>
        <taxon>Streptomyces</taxon>
    </lineage>
</organism>
<dbReference type="Gene3D" id="1.10.150.240">
    <property type="entry name" value="Putative phosphatase, domain 2"/>
    <property type="match status" value="1"/>
</dbReference>
<reference evidence="1 2" key="1">
    <citation type="submission" date="2021-08" db="EMBL/GenBank/DDBJ databases">
        <authorList>
            <person name="Ping M."/>
        </authorList>
    </citation>
    <scope>NUCLEOTIDE SEQUENCE [LARGE SCALE GENOMIC DNA]</scope>
    <source>
        <strain evidence="1 2">MG28</strain>
    </source>
</reference>
<evidence type="ECO:0008006" key="3">
    <source>
        <dbReference type="Google" id="ProtNLM"/>
    </source>
</evidence>
<evidence type="ECO:0000313" key="1">
    <source>
        <dbReference type="EMBL" id="QYX76069.1"/>
    </source>
</evidence>
<dbReference type="InterPro" id="IPR023214">
    <property type="entry name" value="HAD_sf"/>
</dbReference>
<dbReference type="Gene3D" id="3.40.50.1000">
    <property type="entry name" value="HAD superfamily/HAD-like"/>
    <property type="match status" value="1"/>
</dbReference>
<dbReference type="PANTHER" id="PTHR43434:SF1">
    <property type="entry name" value="PHOSPHOGLYCOLATE PHOSPHATASE"/>
    <property type="match status" value="1"/>
</dbReference>
<proteinExistence type="predicted"/>
<dbReference type="EMBL" id="CP080647">
    <property type="protein sequence ID" value="QYX76069.1"/>
    <property type="molecule type" value="Genomic_DNA"/>
</dbReference>
<dbReference type="InterPro" id="IPR023198">
    <property type="entry name" value="PGP-like_dom2"/>
</dbReference>
<evidence type="ECO:0000313" key="2">
    <source>
        <dbReference type="Proteomes" id="UP000827138"/>
    </source>
</evidence>